<keyword evidence="4" id="KW-1185">Reference proteome</keyword>
<dbReference type="HOGENOM" id="CLU_1402909_0_0_1"/>
<dbReference type="AlphaFoldDB" id="A0A0C3RPT0"/>
<evidence type="ECO:0000313" key="3">
    <source>
        <dbReference type="EMBL" id="KIP01596.1"/>
    </source>
</evidence>
<evidence type="ECO:0000256" key="2">
    <source>
        <dbReference type="SAM" id="SignalP"/>
    </source>
</evidence>
<sequence>MMIIFLLTLLYCEPRTSISVVNAFADGGIHGLHNSSSDCLEPVRTTHLHNDGGFSNLFAAPACPTATVPGFRAMLSSPARSATPGVGTTRAGTLPSSLTAPRRSTAARRGGPRARGRSARLCSASWTLLGYLGRFRHSKNVGFHCTDSAAAFSTVERVSPEEVGRFGRASDTMSTLRLPWLRFIDSKQYHVFKI</sequence>
<name>A0A0C3RPT0_PHLG1</name>
<dbReference type="Proteomes" id="UP000053257">
    <property type="component" value="Unassembled WGS sequence"/>
</dbReference>
<feature type="region of interest" description="Disordered" evidence="1">
    <location>
        <begin position="79"/>
        <end position="115"/>
    </location>
</feature>
<organism evidence="3 4">
    <name type="scientific">Phlebiopsis gigantea (strain 11061_1 CR5-6)</name>
    <name type="common">White-rot fungus</name>
    <name type="synonym">Peniophora gigantea</name>
    <dbReference type="NCBI Taxonomy" id="745531"/>
    <lineage>
        <taxon>Eukaryota</taxon>
        <taxon>Fungi</taxon>
        <taxon>Dikarya</taxon>
        <taxon>Basidiomycota</taxon>
        <taxon>Agaricomycotina</taxon>
        <taxon>Agaricomycetes</taxon>
        <taxon>Polyporales</taxon>
        <taxon>Phanerochaetaceae</taxon>
        <taxon>Phlebiopsis</taxon>
    </lineage>
</organism>
<dbReference type="EMBL" id="KN840763">
    <property type="protein sequence ID" value="KIP01596.1"/>
    <property type="molecule type" value="Genomic_DNA"/>
</dbReference>
<accession>A0A0C3RPT0</accession>
<evidence type="ECO:0008006" key="5">
    <source>
        <dbReference type="Google" id="ProtNLM"/>
    </source>
</evidence>
<feature type="chain" id="PRO_5002181093" description="Secreted protein" evidence="2">
    <location>
        <begin position="19"/>
        <end position="194"/>
    </location>
</feature>
<evidence type="ECO:0000313" key="4">
    <source>
        <dbReference type="Proteomes" id="UP000053257"/>
    </source>
</evidence>
<feature type="signal peptide" evidence="2">
    <location>
        <begin position="1"/>
        <end position="18"/>
    </location>
</feature>
<gene>
    <name evidence="3" type="ORF">PHLGIDRAFT_345346</name>
</gene>
<feature type="compositionally biased region" description="Low complexity" evidence="1">
    <location>
        <begin position="99"/>
        <end position="109"/>
    </location>
</feature>
<evidence type="ECO:0000256" key="1">
    <source>
        <dbReference type="SAM" id="MobiDB-lite"/>
    </source>
</evidence>
<keyword evidence="2" id="KW-0732">Signal</keyword>
<proteinExistence type="predicted"/>
<protein>
    <recommendedName>
        <fullName evidence="5">Secreted protein</fullName>
    </recommendedName>
</protein>
<reference evidence="3 4" key="1">
    <citation type="journal article" date="2014" name="PLoS Genet.">
        <title>Analysis of the Phlebiopsis gigantea genome, transcriptome and secretome provides insight into its pioneer colonization strategies of wood.</title>
        <authorList>
            <person name="Hori C."/>
            <person name="Ishida T."/>
            <person name="Igarashi K."/>
            <person name="Samejima M."/>
            <person name="Suzuki H."/>
            <person name="Master E."/>
            <person name="Ferreira P."/>
            <person name="Ruiz-Duenas F.J."/>
            <person name="Held B."/>
            <person name="Canessa P."/>
            <person name="Larrondo L.F."/>
            <person name="Schmoll M."/>
            <person name="Druzhinina I.S."/>
            <person name="Kubicek C.P."/>
            <person name="Gaskell J.A."/>
            <person name="Kersten P."/>
            <person name="St John F."/>
            <person name="Glasner J."/>
            <person name="Sabat G."/>
            <person name="Splinter BonDurant S."/>
            <person name="Syed K."/>
            <person name="Yadav J."/>
            <person name="Mgbeahuruike A.C."/>
            <person name="Kovalchuk A."/>
            <person name="Asiegbu F.O."/>
            <person name="Lackner G."/>
            <person name="Hoffmeister D."/>
            <person name="Rencoret J."/>
            <person name="Gutierrez A."/>
            <person name="Sun H."/>
            <person name="Lindquist E."/>
            <person name="Barry K."/>
            <person name="Riley R."/>
            <person name="Grigoriev I.V."/>
            <person name="Henrissat B."/>
            <person name="Kues U."/>
            <person name="Berka R.M."/>
            <person name="Martinez A.T."/>
            <person name="Covert S.F."/>
            <person name="Blanchette R.A."/>
            <person name="Cullen D."/>
        </authorList>
    </citation>
    <scope>NUCLEOTIDE SEQUENCE [LARGE SCALE GENOMIC DNA]</scope>
    <source>
        <strain evidence="3 4">11061_1 CR5-6</strain>
    </source>
</reference>